<feature type="transmembrane region" description="Helical" evidence="1">
    <location>
        <begin position="1188"/>
        <end position="1211"/>
    </location>
</feature>
<dbReference type="SMART" id="SM00231">
    <property type="entry name" value="FA58C"/>
    <property type="match status" value="1"/>
</dbReference>
<dbReference type="AlphaFoldDB" id="A0A2B4RTK8"/>
<sequence length="1257" mass="138879">MTMAMKVSQRKTLTGLFCFSFSIILASANLAASVDLCGVGKIEGKNITLSLNFSQEDVMKNGGECSRVVIMESARVKLVVEELNLANGAVFEIYDGPRPDEGQLLSPKADVGLSRTYTSTRNALFIVFRDGQGKEGPSSFRGKIASEPYQHACSCRSVDNGQLECSESDHERSCKINCQASHMDLSINKDVKCDLVKGEWDIDIHNMHLACQKVESPLQIKALMHFKYDNATCKDVDLDKIKSTFKVFIEQNSDIKAKGVCFAAGGDENMDCKGKKLLVNCSGDKPARVIVIITDRVTEPSTLKEANVKLQELIIAYKNLKFVNVSSFPDLVMKNGNESFTPDITSASPEITPLCDDPHDYIKVPGNNTSFVCSTCPLQHSYNTSTHMCDKCPSGSRASSHATSCTKSNGTIKATPIKSPCSSACMNGMHVDPTSKLCEWCPQNTYQNSSTILNPKCVPCPDQKKTSFPGAQSASECRNPCASGSFYNASSGVCQGCPIGSYIDVDMHAFTKCKTCSVGKTTRTTGSKERGDCYTRCTPGQFYNSESKVCTPCGKGKYQDKMDKDTCIDCPANKTTLNPGSKTSAECVILCGAGQLLTESNETCDDCPINTYQDLDQHQTKTCKSCGASKITNATGQSSISQCLEKCSKGWFLNKSANMCEKCPAGQYQDQQGQEKCKQCPTGEHQDQPGQEQCKQCPTGEYQDQQGQEQCKQCPTGEYQDQQGQEQCKQCPTGEHQDQQGQEQCKQCSTGEHQDQQGQEQCKQCPTGEHQDQQGQEQCKQCPTGEYQDQQGQEQCRQCPTGEHQDQQGQEQCKQCPAGQYQDQEGQEQCKQCLARQYQDQQGQEQCKQCPAGEHQDQPGQEQCKQCPTGEHQDQPGQEQCKKCATGEYQDQKGQEQCKKCQTGEYQDQPGQEQCKKCSDGKTTENQGTDDSKLCIAINVEDKYQMSLTFLSLSWSEELKDKGSVKYKEVKTIIEAAIRFEFRKDQSFKHVKVTNLKKGSVIAEFDVSFSGKADYDSVKALQETVDKGSVGNLTVSPQSLKILFQPCHQPLGMENGQIKDDQITALTFLENHEPSEARLNAKGGRGWHAKYTKRTEYLQIDFKTEVNITGVATQGVFTGNNDAETVERNNLVAPVPSQFIRFLPQNWNKRIYMRVEVYGCMPINLPAPSPTTGANIAAITAKDEKWQWGAYLGIVFAILLVIGVVVTVICWMKKSQEKRKEVGTDEALMGVRKHNDGEYRVIEKIAAEPDDDDDNVV</sequence>
<evidence type="ECO:0000313" key="6">
    <source>
        <dbReference type="Proteomes" id="UP000225706"/>
    </source>
</evidence>
<dbReference type="Pfam" id="PF01390">
    <property type="entry name" value="SEA"/>
    <property type="match status" value="1"/>
</dbReference>
<feature type="chain" id="PRO_5013219506" evidence="2">
    <location>
        <begin position="29"/>
        <end position="1257"/>
    </location>
</feature>
<dbReference type="SUPFAM" id="SSF57184">
    <property type="entry name" value="Growth factor receptor domain"/>
    <property type="match status" value="3"/>
</dbReference>
<keyword evidence="6" id="KW-1185">Reference proteome</keyword>
<organism evidence="5 6">
    <name type="scientific">Stylophora pistillata</name>
    <name type="common">Smooth cauliflower coral</name>
    <dbReference type="NCBI Taxonomy" id="50429"/>
    <lineage>
        <taxon>Eukaryota</taxon>
        <taxon>Metazoa</taxon>
        <taxon>Cnidaria</taxon>
        <taxon>Anthozoa</taxon>
        <taxon>Hexacorallia</taxon>
        <taxon>Scleractinia</taxon>
        <taxon>Astrocoeniina</taxon>
        <taxon>Pocilloporidae</taxon>
        <taxon>Stylophora</taxon>
    </lineage>
</organism>
<dbReference type="EMBL" id="LSMT01000355">
    <property type="protein sequence ID" value="PFX19562.1"/>
    <property type="molecule type" value="Genomic_DNA"/>
</dbReference>
<reference evidence="6" key="1">
    <citation type="journal article" date="2017" name="bioRxiv">
        <title>Comparative analysis of the genomes of Stylophora pistillata and Acropora digitifera provides evidence for extensive differences between species of corals.</title>
        <authorList>
            <person name="Voolstra C.R."/>
            <person name="Li Y."/>
            <person name="Liew Y.J."/>
            <person name="Baumgarten S."/>
            <person name="Zoccola D."/>
            <person name="Flot J.-F."/>
            <person name="Tambutte S."/>
            <person name="Allemand D."/>
            <person name="Aranda M."/>
        </authorList>
    </citation>
    <scope>NUCLEOTIDE SEQUENCE [LARGE SCALE GENOMIC DNA]</scope>
</reference>
<dbReference type="Gene3D" id="2.10.50.10">
    <property type="entry name" value="Tumor Necrosis Factor Receptor, subunit A, domain 2"/>
    <property type="match status" value="9"/>
</dbReference>
<dbReference type="PANTHER" id="PTHR46967:SF1">
    <property type="entry name" value="KERATIN-ASSOCIATED PROTEIN 16-1-LIKE"/>
    <property type="match status" value="1"/>
</dbReference>
<dbReference type="CDD" id="cd00057">
    <property type="entry name" value="FA58C"/>
    <property type="match status" value="1"/>
</dbReference>
<evidence type="ECO:0000259" key="4">
    <source>
        <dbReference type="PROSITE" id="PS50024"/>
    </source>
</evidence>
<keyword evidence="1" id="KW-0812">Transmembrane</keyword>
<dbReference type="Pfam" id="PF07699">
    <property type="entry name" value="Ephrin_rec_like"/>
    <property type="match status" value="8"/>
</dbReference>
<feature type="domain" description="SEA" evidence="4">
    <location>
        <begin position="940"/>
        <end position="1047"/>
    </location>
</feature>
<evidence type="ECO:0000313" key="5">
    <source>
        <dbReference type="EMBL" id="PFX19562.1"/>
    </source>
</evidence>
<evidence type="ECO:0000256" key="1">
    <source>
        <dbReference type="SAM" id="Phobius"/>
    </source>
</evidence>
<keyword evidence="1" id="KW-0472">Membrane</keyword>
<dbReference type="InterPro" id="IPR001368">
    <property type="entry name" value="TNFR/NGFR_Cys_rich_reg"/>
</dbReference>
<protein>
    <submittedName>
        <fullName evidence="5">Signal peptide, CUB and EGF-like domain-containing protein 1</fullName>
    </submittedName>
</protein>
<dbReference type="PROSITE" id="PS50022">
    <property type="entry name" value="FA58C_3"/>
    <property type="match status" value="2"/>
</dbReference>
<evidence type="ECO:0000256" key="2">
    <source>
        <dbReference type="SAM" id="SignalP"/>
    </source>
</evidence>
<dbReference type="InterPro" id="IPR000082">
    <property type="entry name" value="SEA_dom"/>
</dbReference>
<feature type="domain" description="F5/8 type C" evidence="3">
    <location>
        <begin position="1116"/>
        <end position="1160"/>
    </location>
</feature>
<dbReference type="SMART" id="SM00261">
    <property type="entry name" value="FU"/>
    <property type="match status" value="5"/>
</dbReference>
<accession>A0A2B4RTK8</accession>
<name>A0A2B4RTK8_STYPI</name>
<dbReference type="Gene3D" id="3.30.70.960">
    <property type="entry name" value="SEA domain"/>
    <property type="match status" value="1"/>
</dbReference>
<dbReference type="InterPro" id="IPR000421">
    <property type="entry name" value="FA58C"/>
</dbReference>
<keyword evidence="2" id="KW-0732">Signal</keyword>
<dbReference type="PROSITE" id="PS50024">
    <property type="entry name" value="SEA"/>
    <property type="match status" value="1"/>
</dbReference>
<dbReference type="SUPFAM" id="SSF49785">
    <property type="entry name" value="Galactose-binding domain-like"/>
    <property type="match status" value="1"/>
</dbReference>
<keyword evidence="1" id="KW-1133">Transmembrane helix</keyword>
<dbReference type="InterPro" id="IPR009030">
    <property type="entry name" value="Growth_fac_rcpt_cys_sf"/>
</dbReference>
<proteinExistence type="predicted"/>
<dbReference type="SMART" id="SM01411">
    <property type="entry name" value="Ephrin_rec_like"/>
    <property type="match status" value="11"/>
</dbReference>
<dbReference type="InterPro" id="IPR036364">
    <property type="entry name" value="SEA_dom_sf"/>
</dbReference>
<dbReference type="Proteomes" id="UP000225706">
    <property type="component" value="Unassembled WGS sequence"/>
</dbReference>
<dbReference type="InterPro" id="IPR011641">
    <property type="entry name" value="Tyr-kin_ephrin_A/B_rcpt-like"/>
</dbReference>
<dbReference type="SMART" id="SM00208">
    <property type="entry name" value="TNFR"/>
    <property type="match status" value="9"/>
</dbReference>
<comment type="caution">
    <text evidence="5">The sequence shown here is derived from an EMBL/GenBank/DDBJ whole genome shotgun (WGS) entry which is preliminary data.</text>
</comment>
<dbReference type="SUPFAM" id="SSF82671">
    <property type="entry name" value="SEA domain"/>
    <property type="match status" value="1"/>
</dbReference>
<dbReference type="InterPro" id="IPR008979">
    <property type="entry name" value="Galactose-bd-like_sf"/>
</dbReference>
<dbReference type="PROSITE" id="PS01285">
    <property type="entry name" value="FA58C_1"/>
    <property type="match status" value="1"/>
</dbReference>
<evidence type="ECO:0000259" key="3">
    <source>
        <dbReference type="PROSITE" id="PS50022"/>
    </source>
</evidence>
<feature type="signal peptide" evidence="2">
    <location>
        <begin position="1"/>
        <end position="28"/>
    </location>
</feature>
<dbReference type="OrthoDB" id="413581at2759"/>
<dbReference type="PROSITE" id="PS01286">
    <property type="entry name" value="FA58C_2"/>
    <property type="match status" value="1"/>
</dbReference>
<dbReference type="InterPro" id="IPR006212">
    <property type="entry name" value="Furin_repeat"/>
</dbReference>
<dbReference type="STRING" id="50429.A0A2B4RTK8"/>
<feature type="domain" description="F5/8 type C" evidence="3">
    <location>
        <begin position="1047"/>
        <end position="1115"/>
    </location>
</feature>
<gene>
    <name evidence="5" type="primary">Scube1</name>
    <name evidence="5" type="ORF">AWC38_SpisGene16037</name>
</gene>
<dbReference type="PANTHER" id="PTHR46967">
    <property type="entry name" value="INSULIN-LIKE GROWTH FACTOR BINDING PROTEIN,N-TERMINAL"/>
    <property type="match status" value="1"/>
</dbReference>
<dbReference type="Gene3D" id="2.60.120.260">
    <property type="entry name" value="Galactose-binding domain-like"/>
    <property type="match status" value="2"/>
</dbReference>